<proteinExistence type="predicted"/>
<evidence type="ECO:0000313" key="3">
    <source>
        <dbReference type="EMBL" id="KKL52385.1"/>
    </source>
</evidence>
<organism evidence="3">
    <name type="scientific">marine sediment metagenome</name>
    <dbReference type="NCBI Taxonomy" id="412755"/>
    <lineage>
        <taxon>unclassified sequences</taxon>
        <taxon>metagenomes</taxon>
        <taxon>ecological metagenomes</taxon>
    </lineage>
</organism>
<name>A0A0F9F589_9ZZZZ</name>
<feature type="region of interest" description="Disordered" evidence="2">
    <location>
        <begin position="57"/>
        <end position="85"/>
    </location>
</feature>
<comment type="caution">
    <text evidence="3">The sequence shown here is derived from an EMBL/GenBank/DDBJ whole genome shotgun (WGS) entry which is preliminary data.</text>
</comment>
<reference evidence="3" key="1">
    <citation type="journal article" date="2015" name="Nature">
        <title>Complex archaea that bridge the gap between prokaryotes and eukaryotes.</title>
        <authorList>
            <person name="Spang A."/>
            <person name="Saw J.H."/>
            <person name="Jorgensen S.L."/>
            <person name="Zaremba-Niedzwiedzka K."/>
            <person name="Martijn J."/>
            <person name="Lind A.E."/>
            <person name="van Eijk R."/>
            <person name="Schleper C."/>
            <person name="Guy L."/>
            <person name="Ettema T.J."/>
        </authorList>
    </citation>
    <scope>NUCLEOTIDE SEQUENCE</scope>
</reference>
<gene>
    <name evidence="3" type="ORF">LCGC14_2286000</name>
</gene>
<sequence>MATITGSSLDGEIEDAHNTLNHNIVELQKAESNVEELRELIAATKGAIHAYEYLLGKLEEEEPETPKPDDSANSPAASGDSGEEA</sequence>
<protein>
    <submittedName>
        <fullName evidence="3">Uncharacterized protein</fullName>
    </submittedName>
</protein>
<dbReference type="EMBL" id="LAZR01031913">
    <property type="protein sequence ID" value="KKL52385.1"/>
    <property type="molecule type" value="Genomic_DNA"/>
</dbReference>
<keyword evidence="1" id="KW-0175">Coiled coil</keyword>
<feature type="coiled-coil region" evidence="1">
    <location>
        <begin position="20"/>
        <end position="47"/>
    </location>
</feature>
<evidence type="ECO:0000256" key="2">
    <source>
        <dbReference type="SAM" id="MobiDB-lite"/>
    </source>
</evidence>
<evidence type="ECO:0000256" key="1">
    <source>
        <dbReference type="SAM" id="Coils"/>
    </source>
</evidence>
<accession>A0A0F9F589</accession>
<dbReference type="AlphaFoldDB" id="A0A0F9F589"/>